<evidence type="ECO:0000259" key="8">
    <source>
        <dbReference type="PROSITE" id="PS50011"/>
    </source>
</evidence>
<evidence type="ECO:0000313" key="10">
    <source>
        <dbReference type="Proteomes" id="UP000002358"/>
    </source>
</evidence>
<evidence type="ECO:0000256" key="1">
    <source>
        <dbReference type="ARBA" id="ARBA00006485"/>
    </source>
</evidence>
<dbReference type="InterPro" id="IPR011009">
    <property type="entry name" value="Kinase-like_dom_sf"/>
</dbReference>
<dbReference type="AlphaFoldDB" id="A0A7M6UVC9"/>
<dbReference type="PROSITE" id="PS00108">
    <property type="entry name" value="PROTEIN_KINASE_ST"/>
    <property type="match status" value="1"/>
</dbReference>
<feature type="region of interest" description="Disordered" evidence="7">
    <location>
        <begin position="1"/>
        <end position="105"/>
    </location>
</feature>
<dbReference type="Gene3D" id="3.30.200.20">
    <property type="entry name" value="Phosphorylase Kinase, domain 1"/>
    <property type="match status" value="1"/>
</dbReference>
<reference evidence="9" key="1">
    <citation type="submission" date="2021-01" db="UniProtKB">
        <authorList>
            <consortium name="EnsemblMetazoa"/>
        </authorList>
    </citation>
    <scope>IDENTIFICATION</scope>
</reference>
<dbReference type="GO" id="GO:0005737">
    <property type="term" value="C:cytoplasm"/>
    <property type="evidence" value="ECO:0007669"/>
    <property type="project" value="TreeGrafter"/>
</dbReference>
<keyword evidence="5" id="KW-0418">Kinase</keyword>
<dbReference type="EnsemblMetazoa" id="NM_001161464">
    <property type="protein sequence ID" value="NP_001154936"/>
    <property type="gene ID" value="GeneID_100122192"/>
</dbReference>
<dbReference type="Pfam" id="PF00069">
    <property type="entry name" value="Pkinase"/>
    <property type="match status" value="1"/>
</dbReference>
<dbReference type="Proteomes" id="UP000002358">
    <property type="component" value="Chromosome 4"/>
</dbReference>
<name>A0A7M6UVC9_NASVI</name>
<dbReference type="GO" id="GO:0007165">
    <property type="term" value="P:signal transduction"/>
    <property type="evidence" value="ECO:0007669"/>
    <property type="project" value="TreeGrafter"/>
</dbReference>
<keyword evidence="4" id="KW-0547">Nucleotide-binding</keyword>
<evidence type="ECO:0000256" key="3">
    <source>
        <dbReference type="ARBA" id="ARBA00022679"/>
    </source>
</evidence>
<dbReference type="GO" id="GO:0000307">
    <property type="term" value="C:cyclin-dependent protein kinase holoenzyme complex"/>
    <property type="evidence" value="ECO:0007669"/>
    <property type="project" value="TreeGrafter"/>
</dbReference>
<dbReference type="InterPro" id="IPR050108">
    <property type="entry name" value="CDK"/>
</dbReference>
<dbReference type="GO" id="GO:0010389">
    <property type="term" value="P:regulation of G2/M transition of mitotic cell cycle"/>
    <property type="evidence" value="ECO:0007669"/>
    <property type="project" value="TreeGrafter"/>
</dbReference>
<dbReference type="GO" id="GO:0004693">
    <property type="term" value="F:cyclin-dependent protein serine/threonine kinase activity"/>
    <property type="evidence" value="ECO:0007669"/>
    <property type="project" value="TreeGrafter"/>
</dbReference>
<organism evidence="9 10">
    <name type="scientific">Nasonia vitripennis</name>
    <name type="common">Parasitic wasp</name>
    <dbReference type="NCBI Taxonomy" id="7425"/>
    <lineage>
        <taxon>Eukaryota</taxon>
        <taxon>Metazoa</taxon>
        <taxon>Ecdysozoa</taxon>
        <taxon>Arthropoda</taxon>
        <taxon>Hexapoda</taxon>
        <taxon>Insecta</taxon>
        <taxon>Pterygota</taxon>
        <taxon>Neoptera</taxon>
        <taxon>Endopterygota</taxon>
        <taxon>Hymenoptera</taxon>
        <taxon>Apocrita</taxon>
        <taxon>Proctotrupomorpha</taxon>
        <taxon>Chalcidoidea</taxon>
        <taxon>Pteromalidae</taxon>
        <taxon>Pteromalinae</taxon>
        <taxon>Nasonia</taxon>
    </lineage>
</organism>
<keyword evidence="6" id="KW-0067">ATP-binding</keyword>
<evidence type="ECO:0000256" key="4">
    <source>
        <dbReference type="ARBA" id="ARBA00022741"/>
    </source>
</evidence>
<dbReference type="InterPro" id="IPR008271">
    <property type="entry name" value="Ser/Thr_kinase_AS"/>
</dbReference>
<keyword evidence="2" id="KW-0723">Serine/threonine-protein kinase</keyword>
<dbReference type="GO" id="GO:0000082">
    <property type="term" value="P:G1/S transition of mitotic cell cycle"/>
    <property type="evidence" value="ECO:0007669"/>
    <property type="project" value="TreeGrafter"/>
</dbReference>
<dbReference type="GeneID" id="100122192"/>
<evidence type="ECO:0000256" key="2">
    <source>
        <dbReference type="ARBA" id="ARBA00022527"/>
    </source>
</evidence>
<dbReference type="GO" id="GO:0010468">
    <property type="term" value="P:regulation of gene expression"/>
    <property type="evidence" value="ECO:0007669"/>
    <property type="project" value="TreeGrafter"/>
</dbReference>
<dbReference type="GO" id="GO:0030332">
    <property type="term" value="F:cyclin binding"/>
    <property type="evidence" value="ECO:0007669"/>
    <property type="project" value="TreeGrafter"/>
</dbReference>
<feature type="compositionally biased region" description="Polar residues" evidence="7">
    <location>
        <begin position="92"/>
        <end position="105"/>
    </location>
</feature>
<keyword evidence="10" id="KW-1185">Reference proteome</keyword>
<dbReference type="OrthoDB" id="1732493at2759"/>
<dbReference type="CTD" id="1019"/>
<dbReference type="SMART" id="SM00220">
    <property type="entry name" value="S_TKc"/>
    <property type="match status" value="1"/>
</dbReference>
<evidence type="ECO:0000256" key="7">
    <source>
        <dbReference type="SAM" id="MobiDB-lite"/>
    </source>
</evidence>
<feature type="compositionally biased region" description="Basic and acidic residues" evidence="7">
    <location>
        <begin position="72"/>
        <end position="89"/>
    </location>
</feature>
<keyword evidence="3" id="KW-0808">Transferase</keyword>
<accession>A0A7M6UVC9</accession>
<evidence type="ECO:0000256" key="5">
    <source>
        <dbReference type="ARBA" id="ARBA00022777"/>
    </source>
</evidence>
<protein>
    <recommendedName>
        <fullName evidence="8">Protein kinase domain-containing protein</fullName>
    </recommendedName>
</protein>
<dbReference type="Gene3D" id="1.10.510.10">
    <property type="entry name" value="Transferase(Phosphotransferase) domain 1"/>
    <property type="match status" value="1"/>
</dbReference>
<dbReference type="InterPro" id="IPR000719">
    <property type="entry name" value="Prot_kinase_dom"/>
</dbReference>
<comment type="similarity">
    <text evidence="1">Belongs to the protein kinase superfamily. CMGC Ser/Thr protein kinase family. CDC2/CDKX subfamily.</text>
</comment>
<dbReference type="PANTHER" id="PTHR24056">
    <property type="entry name" value="CELL DIVISION PROTEIN KINASE"/>
    <property type="match status" value="1"/>
</dbReference>
<dbReference type="GO" id="GO:0005524">
    <property type="term" value="F:ATP binding"/>
    <property type="evidence" value="ECO:0007669"/>
    <property type="project" value="UniProtKB-KW"/>
</dbReference>
<dbReference type="RefSeq" id="NP_001154936.1">
    <property type="nucleotide sequence ID" value="NM_001161464.1"/>
</dbReference>
<dbReference type="KEGG" id="nvi:100122192"/>
<evidence type="ECO:0000256" key="6">
    <source>
        <dbReference type="ARBA" id="ARBA00022840"/>
    </source>
</evidence>
<dbReference type="PANTHER" id="PTHR24056:SF472">
    <property type="entry name" value="CYCLIN-DEPENDENT KINASE 4, ISOFORM A"/>
    <property type="match status" value="1"/>
</dbReference>
<sequence>MAGRARPANAEIDPDLSTPTAAKRSKLGATPGSSASQEDESLKQTPLGNELGDLETSEVLPSSDESFGEDDDKGKIRIGAKLEAKKEGDSPAASSSTATGDKKTLPTSTLREIAALKQLERFEHPQIVKLLDVCQGNYLQLPSGDGMTDRINRGLTLWLVFEHVERDLSSFLTACQSRKIPSQLAKQMSREILLGVDFLHSHRIVHRDLKPQNLLVTKDGHVKIADFGLAKTYDFEMKLTSVVVTLWYRAPEVLLACPYATPIDIWSVGCILAELNELKPLFPGTSEADQLDKIFRIIGTPPESEWPENVSLGWSAFPFRHSKPMKTIIPNLSDAGLDLIKNMLIFNPHKRLTAARALQHPYFLEDES</sequence>
<proteinExistence type="inferred from homology"/>
<feature type="domain" description="Protein kinase" evidence="8">
    <location>
        <begin position="45"/>
        <end position="363"/>
    </location>
</feature>
<dbReference type="GO" id="GO:0005634">
    <property type="term" value="C:nucleus"/>
    <property type="evidence" value="ECO:0007669"/>
    <property type="project" value="TreeGrafter"/>
</dbReference>
<evidence type="ECO:0000313" key="9">
    <source>
        <dbReference type="EnsemblMetazoa" id="NP_001154936"/>
    </source>
</evidence>
<dbReference type="SUPFAM" id="SSF56112">
    <property type="entry name" value="Protein kinase-like (PK-like)"/>
    <property type="match status" value="1"/>
</dbReference>
<dbReference type="PROSITE" id="PS50011">
    <property type="entry name" value="PROTEIN_KINASE_DOM"/>
    <property type="match status" value="1"/>
</dbReference>
<dbReference type="FunFam" id="1.10.510.10:FF:000624">
    <property type="entry name" value="Mitogen-activated protein kinase"/>
    <property type="match status" value="1"/>
</dbReference>